<name>A0A017S7L2_ASPRC</name>
<proteinExistence type="predicted"/>
<feature type="coiled-coil region" evidence="1">
    <location>
        <begin position="222"/>
        <end position="256"/>
    </location>
</feature>
<evidence type="ECO:0000256" key="1">
    <source>
        <dbReference type="SAM" id="Coils"/>
    </source>
</evidence>
<evidence type="ECO:0000313" key="3">
    <source>
        <dbReference type="Proteomes" id="UP000019804"/>
    </source>
</evidence>
<dbReference type="OrthoDB" id="4497654at2759"/>
<gene>
    <name evidence="2" type="ORF">EURHEDRAFT_379628</name>
</gene>
<dbReference type="Proteomes" id="UP000019804">
    <property type="component" value="Unassembled WGS sequence"/>
</dbReference>
<keyword evidence="3" id="KW-1185">Reference proteome</keyword>
<dbReference type="AlphaFoldDB" id="A0A017S7L2"/>
<accession>A0A017S7L2</accession>
<evidence type="ECO:0000313" key="2">
    <source>
        <dbReference type="EMBL" id="EYE92841.1"/>
    </source>
</evidence>
<dbReference type="GeneID" id="63694318"/>
<dbReference type="RefSeq" id="XP_040636529.1">
    <property type="nucleotide sequence ID" value="XM_040779194.1"/>
</dbReference>
<dbReference type="EMBL" id="KK088434">
    <property type="protein sequence ID" value="EYE92841.1"/>
    <property type="molecule type" value="Genomic_DNA"/>
</dbReference>
<sequence>MSTFNSPRYKRQSLGSRYRSLSETSRFLLQKLSRSSEPLPQDHHVPRHRVGTVEDDYILCNKASGMMEVDYLRDRDFIGSNLYSKRSSLSVVNSDIDTRSINSEESVTSDISIGSESENELPACLTPGRISIVQPSSNAHFGIQDLMKGMSQRCDSYFDDSGVDIAPAPLRPGKRRNNKKCPHKTYRAVSKTNFHFDEHEVDVHVHEKCAQLAIEDAIEQHLAQLEHQTADLRQMLTTCEAKLSQMTEQVAQFKSEKQAVSFESSFEPKTAKYNALPMKDNPFLIVQYRNESRRYGDAYMDFLQVDFMNTEQVDLLSHVNNAGIIAQRRRGRLSRAWGG</sequence>
<dbReference type="HOGENOM" id="CLU_818829_0_0_1"/>
<organism evidence="2 3">
    <name type="scientific">Aspergillus ruber (strain CBS 135680)</name>
    <dbReference type="NCBI Taxonomy" id="1388766"/>
    <lineage>
        <taxon>Eukaryota</taxon>
        <taxon>Fungi</taxon>
        <taxon>Dikarya</taxon>
        <taxon>Ascomycota</taxon>
        <taxon>Pezizomycotina</taxon>
        <taxon>Eurotiomycetes</taxon>
        <taxon>Eurotiomycetidae</taxon>
        <taxon>Eurotiales</taxon>
        <taxon>Aspergillaceae</taxon>
        <taxon>Aspergillus</taxon>
        <taxon>Aspergillus subgen. Aspergillus</taxon>
    </lineage>
</organism>
<reference evidence="3" key="1">
    <citation type="journal article" date="2014" name="Nat. Commun.">
        <title>Genomic adaptations of the halophilic Dead Sea filamentous fungus Eurotium rubrum.</title>
        <authorList>
            <person name="Kis-Papo T."/>
            <person name="Weig A.R."/>
            <person name="Riley R."/>
            <person name="Persoh D."/>
            <person name="Salamov A."/>
            <person name="Sun H."/>
            <person name="Lipzen A."/>
            <person name="Wasser S.P."/>
            <person name="Rambold G."/>
            <person name="Grigoriev I.V."/>
            <person name="Nevo E."/>
        </authorList>
    </citation>
    <scope>NUCLEOTIDE SEQUENCE [LARGE SCALE GENOMIC DNA]</scope>
    <source>
        <strain evidence="3">CBS 135680</strain>
    </source>
</reference>
<keyword evidence="1" id="KW-0175">Coiled coil</keyword>
<protein>
    <submittedName>
        <fullName evidence="2">Uncharacterized protein</fullName>
    </submittedName>
</protein>